<keyword evidence="2" id="KW-1185">Reference proteome</keyword>
<dbReference type="Proteomes" id="UP001484535">
    <property type="component" value="Unassembled WGS sequence"/>
</dbReference>
<evidence type="ECO:0000313" key="2">
    <source>
        <dbReference type="Proteomes" id="UP001484535"/>
    </source>
</evidence>
<evidence type="ECO:0000313" key="1">
    <source>
        <dbReference type="EMBL" id="MEN7537127.1"/>
    </source>
</evidence>
<dbReference type="EMBL" id="JBDLBR010000002">
    <property type="protein sequence ID" value="MEN7537127.1"/>
    <property type="molecule type" value="Genomic_DNA"/>
</dbReference>
<organism evidence="1 2">
    <name type="scientific">Aurantiacibacter flavus</name>
    <dbReference type="NCBI Taxonomy" id="3145232"/>
    <lineage>
        <taxon>Bacteria</taxon>
        <taxon>Pseudomonadati</taxon>
        <taxon>Pseudomonadota</taxon>
        <taxon>Alphaproteobacteria</taxon>
        <taxon>Sphingomonadales</taxon>
        <taxon>Erythrobacteraceae</taxon>
        <taxon>Aurantiacibacter</taxon>
    </lineage>
</organism>
<dbReference type="RefSeq" id="WP_346784576.1">
    <property type="nucleotide sequence ID" value="NZ_JBDLBR010000002.1"/>
</dbReference>
<accession>A0ABV0CZ68</accession>
<name>A0ABV0CZ68_9SPHN</name>
<comment type="caution">
    <text evidence="1">The sequence shown here is derived from an EMBL/GenBank/DDBJ whole genome shotgun (WGS) entry which is preliminary data.</text>
</comment>
<protein>
    <submittedName>
        <fullName evidence="1">Pilus assembly protein</fullName>
    </submittedName>
</protein>
<sequence>MPVTFRVSLCRLLRDTRATAMLEFALAAPLLLTIGLFGAEAANRAVTQLRVNQLAVLVADNASRIGENSLLGEVTVYESDINDIFLGADIQAGEKFGLLDNGRIILSSLEVLEDSEDQQFIHWQRCIGNLDHASSYGEAGDGEFTSIEGMGPPGEEIYAFKGEAVMFVEVAMVYQPIAVDLFDASEPIVAIAAFNVRNNRDLSGVKQRNANTPDPVADCDA</sequence>
<gene>
    <name evidence="1" type="ORF">ABDJ38_08070</name>
</gene>
<proteinExistence type="predicted"/>
<reference evidence="1 2" key="1">
    <citation type="submission" date="2024-05" db="EMBL/GenBank/DDBJ databases">
        <authorList>
            <person name="Park S."/>
        </authorList>
    </citation>
    <scope>NUCLEOTIDE SEQUENCE [LARGE SCALE GENOMIC DNA]</scope>
    <source>
        <strain evidence="1 2">DGU5</strain>
    </source>
</reference>